<accession>A0A7S4I0Q7</accession>
<dbReference type="CDD" id="cd00042">
    <property type="entry name" value="CY"/>
    <property type="match status" value="1"/>
</dbReference>
<gene>
    <name evidence="7" type="ORF">OAUR00152_LOCUS6151</name>
</gene>
<evidence type="ECO:0000256" key="5">
    <source>
        <dbReference type="ARBA" id="ARBA00022704"/>
    </source>
</evidence>
<dbReference type="InterPro" id="IPR001713">
    <property type="entry name" value="Prot_inh_stefin"/>
</dbReference>
<evidence type="ECO:0000256" key="2">
    <source>
        <dbReference type="ARBA" id="ARBA00009403"/>
    </source>
</evidence>
<dbReference type="Gene3D" id="3.10.450.10">
    <property type="match status" value="1"/>
</dbReference>
<evidence type="ECO:0000259" key="6">
    <source>
        <dbReference type="SMART" id="SM00043"/>
    </source>
</evidence>
<keyword evidence="5" id="KW-0789">Thiol protease inhibitor</keyword>
<evidence type="ECO:0000256" key="1">
    <source>
        <dbReference type="ARBA" id="ARBA00004496"/>
    </source>
</evidence>
<keyword evidence="4" id="KW-0646">Protease inhibitor</keyword>
<name>A0A7S4I0Q7_9STRA</name>
<dbReference type="GO" id="GO:0004869">
    <property type="term" value="F:cysteine-type endopeptidase inhibitor activity"/>
    <property type="evidence" value="ECO:0007669"/>
    <property type="project" value="UniProtKB-KW"/>
</dbReference>
<proteinExistence type="inferred from homology"/>
<dbReference type="PRINTS" id="PR00295">
    <property type="entry name" value="STEFINA"/>
</dbReference>
<comment type="subcellular location">
    <subcellularLocation>
        <location evidence="1">Cytoplasm</location>
    </subcellularLocation>
</comment>
<protein>
    <recommendedName>
        <fullName evidence="6">Cystatin domain-containing protein</fullName>
    </recommendedName>
</protein>
<dbReference type="InterPro" id="IPR046350">
    <property type="entry name" value="Cystatin_sf"/>
</dbReference>
<dbReference type="InterPro" id="IPR000010">
    <property type="entry name" value="Cystatin_dom"/>
</dbReference>
<dbReference type="PANTHER" id="PTHR11414:SF21">
    <property type="entry name" value="CYSTATIN 14A, TANDEM DUPLICATE 1-RELATED"/>
    <property type="match status" value="1"/>
</dbReference>
<dbReference type="EMBL" id="HBKQ01009200">
    <property type="protein sequence ID" value="CAE2215191.1"/>
    <property type="molecule type" value="Transcribed_RNA"/>
</dbReference>
<evidence type="ECO:0000256" key="4">
    <source>
        <dbReference type="ARBA" id="ARBA00022690"/>
    </source>
</evidence>
<dbReference type="Pfam" id="PF00031">
    <property type="entry name" value="Cystatin"/>
    <property type="match status" value="1"/>
</dbReference>
<dbReference type="SMART" id="SM00043">
    <property type="entry name" value="CY"/>
    <property type="match status" value="1"/>
</dbReference>
<evidence type="ECO:0000256" key="3">
    <source>
        <dbReference type="ARBA" id="ARBA00022490"/>
    </source>
</evidence>
<dbReference type="GO" id="GO:0005829">
    <property type="term" value="C:cytosol"/>
    <property type="evidence" value="ECO:0007669"/>
    <property type="project" value="TreeGrafter"/>
</dbReference>
<dbReference type="AlphaFoldDB" id="A0A7S4I0Q7"/>
<evidence type="ECO:0000313" key="7">
    <source>
        <dbReference type="EMBL" id="CAE2215191.1"/>
    </source>
</evidence>
<feature type="domain" description="Cystatin" evidence="6">
    <location>
        <begin position="2"/>
        <end position="107"/>
    </location>
</feature>
<comment type="similarity">
    <text evidence="2">Belongs to the cystatin family.</text>
</comment>
<dbReference type="PANTHER" id="PTHR11414">
    <property type="entry name" value="CYSTATIN FAMILY MEMBER"/>
    <property type="match status" value="1"/>
</dbReference>
<keyword evidence="3" id="KW-0963">Cytoplasm</keyword>
<sequence length="109" mass="11680">MALCGGHSETRPVTEEVVALAAQIKPEVEGRLSKKYTRFEVVGHRDQVVAGMVYHIKVLTTEAPGDGDGTATGCLHVRVFQPLPHTGSPPEVQAVKVATEADSLEILSY</sequence>
<dbReference type="SUPFAM" id="SSF54403">
    <property type="entry name" value="Cystatin/monellin"/>
    <property type="match status" value="1"/>
</dbReference>
<organism evidence="7">
    <name type="scientific">Odontella aurita</name>
    <dbReference type="NCBI Taxonomy" id="265563"/>
    <lineage>
        <taxon>Eukaryota</taxon>
        <taxon>Sar</taxon>
        <taxon>Stramenopiles</taxon>
        <taxon>Ochrophyta</taxon>
        <taxon>Bacillariophyta</taxon>
        <taxon>Mediophyceae</taxon>
        <taxon>Biddulphiophycidae</taxon>
        <taxon>Eupodiscales</taxon>
        <taxon>Odontellaceae</taxon>
        <taxon>Odontella</taxon>
    </lineage>
</organism>
<reference evidence="7" key="1">
    <citation type="submission" date="2021-01" db="EMBL/GenBank/DDBJ databases">
        <authorList>
            <person name="Corre E."/>
            <person name="Pelletier E."/>
            <person name="Niang G."/>
            <person name="Scheremetjew M."/>
            <person name="Finn R."/>
            <person name="Kale V."/>
            <person name="Holt S."/>
            <person name="Cochrane G."/>
            <person name="Meng A."/>
            <person name="Brown T."/>
            <person name="Cohen L."/>
        </authorList>
    </citation>
    <scope>NUCLEOTIDE SEQUENCE</scope>
    <source>
        <strain evidence="7">Isolate 1302-5</strain>
    </source>
</reference>